<accession>L8WEX3</accession>
<name>L8WEX3_THACA</name>
<sequence>MASLPHGFDKRRVRSANRDPESQLKIESLIHAGGILGHVGDMICGNQVLPERYRLTICSPTKSKSIPVSEEPQISTSCTSRATYPIR</sequence>
<comment type="caution">
    <text evidence="2">The sequence shown here is derived from an EMBL/GenBank/DDBJ whole genome shotgun (WGS) entry which is preliminary data.</text>
</comment>
<evidence type="ECO:0000313" key="2">
    <source>
        <dbReference type="EMBL" id="ELU36736.1"/>
    </source>
</evidence>
<dbReference type="AlphaFoldDB" id="L8WEX3"/>
<reference evidence="2 3" key="1">
    <citation type="journal article" date="2013" name="Nat. Commun.">
        <title>The evolution and pathogenic mechanisms of the rice sheath blight pathogen.</title>
        <authorList>
            <person name="Zheng A."/>
            <person name="Lin R."/>
            <person name="Xu L."/>
            <person name="Qin P."/>
            <person name="Tang C."/>
            <person name="Ai P."/>
            <person name="Zhang D."/>
            <person name="Liu Y."/>
            <person name="Sun Z."/>
            <person name="Feng H."/>
            <person name="Wang Y."/>
            <person name="Chen Y."/>
            <person name="Liang X."/>
            <person name="Fu R."/>
            <person name="Li Q."/>
            <person name="Zhang J."/>
            <person name="Yu X."/>
            <person name="Xie Z."/>
            <person name="Ding L."/>
            <person name="Guan P."/>
            <person name="Tang J."/>
            <person name="Liang Y."/>
            <person name="Wang S."/>
            <person name="Deng Q."/>
            <person name="Li S."/>
            <person name="Zhu J."/>
            <person name="Wang L."/>
            <person name="Liu H."/>
            <person name="Li P."/>
        </authorList>
    </citation>
    <scope>NUCLEOTIDE SEQUENCE [LARGE SCALE GENOMIC DNA]</scope>
    <source>
        <strain evidence="3">AG-1 IA</strain>
    </source>
</reference>
<protein>
    <submittedName>
        <fullName evidence="2">Uncharacterized protein</fullName>
    </submittedName>
</protein>
<dbReference type="HOGENOM" id="CLU_2484875_0_0_1"/>
<dbReference type="EMBL" id="AFRT01003099">
    <property type="protein sequence ID" value="ELU36736.1"/>
    <property type="molecule type" value="Genomic_DNA"/>
</dbReference>
<keyword evidence="3" id="KW-1185">Reference proteome</keyword>
<dbReference type="Proteomes" id="UP000011668">
    <property type="component" value="Unassembled WGS sequence"/>
</dbReference>
<organism evidence="2 3">
    <name type="scientific">Thanatephorus cucumeris (strain AG1-IA)</name>
    <name type="common">Rice sheath blight fungus</name>
    <name type="synonym">Rhizoctonia solani</name>
    <dbReference type="NCBI Taxonomy" id="983506"/>
    <lineage>
        <taxon>Eukaryota</taxon>
        <taxon>Fungi</taxon>
        <taxon>Dikarya</taxon>
        <taxon>Basidiomycota</taxon>
        <taxon>Agaricomycotina</taxon>
        <taxon>Agaricomycetes</taxon>
        <taxon>Cantharellales</taxon>
        <taxon>Ceratobasidiaceae</taxon>
        <taxon>Rhizoctonia</taxon>
        <taxon>Rhizoctonia solani AG-1</taxon>
    </lineage>
</organism>
<gene>
    <name evidence="2" type="ORF">AG1IA_09239</name>
</gene>
<evidence type="ECO:0000256" key="1">
    <source>
        <dbReference type="SAM" id="MobiDB-lite"/>
    </source>
</evidence>
<evidence type="ECO:0000313" key="3">
    <source>
        <dbReference type="Proteomes" id="UP000011668"/>
    </source>
</evidence>
<proteinExistence type="predicted"/>
<feature type="region of interest" description="Disordered" evidence="1">
    <location>
        <begin position="1"/>
        <end position="21"/>
    </location>
</feature>